<dbReference type="EMBL" id="WIUZ02000012">
    <property type="protein sequence ID" value="KAF9782450.1"/>
    <property type="molecule type" value="Genomic_DNA"/>
</dbReference>
<dbReference type="OrthoDB" id="10263272at2759"/>
<dbReference type="InterPro" id="IPR001680">
    <property type="entry name" value="WD40_rpt"/>
</dbReference>
<dbReference type="GO" id="GO:1990757">
    <property type="term" value="F:ubiquitin ligase activator activity"/>
    <property type="evidence" value="ECO:0007669"/>
    <property type="project" value="TreeGrafter"/>
</dbReference>
<dbReference type="PROSITE" id="PS50294">
    <property type="entry name" value="WD_REPEATS_REGION"/>
    <property type="match status" value="1"/>
</dbReference>
<feature type="repeat" description="WD" evidence="4">
    <location>
        <begin position="277"/>
        <end position="318"/>
    </location>
</feature>
<feature type="compositionally biased region" description="Polar residues" evidence="5">
    <location>
        <begin position="49"/>
        <end position="59"/>
    </location>
</feature>
<dbReference type="SUPFAM" id="SSF50978">
    <property type="entry name" value="WD40 repeat-like"/>
    <property type="match status" value="1"/>
</dbReference>
<dbReference type="InterPro" id="IPR056150">
    <property type="entry name" value="WD40_CDC20-Fz"/>
</dbReference>
<reference evidence="7" key="1">
    <citation type="journal article" date="2020" name="Nat. Commun.">
        <title>Large-scale genome sequencing of mycorrhizal fungi provides insights into the early evolution of symbiotic traits.</title>
        <authorList>
            <person name="Miyauchi S."/>
            <person name="Kiss E."/>
            <person name="Kuo A."/>
            <person name="Drula E."/>
            <person name="Kohler A."/>
            <person name="Sanchez-Garcia M."/>
            <person name="Morin E."/>
            <person name="Andreopoulos B."/>
            <person name="Barry K.W."/>
            <person name="Bonito G."/>
            <person name="Buee M."/>
            <person name="Carver A."/>
            <person name="Chen C."/>
            <person name="Cichocki N."/>
            <person name="Clum A."/>
            <person name="Culley D."/>
            <person name="Crous P.W."/>
            <person name="Fauchery L."/>
            <person name="Girlanda M."/>
            <person name="Hayes R.D."/>
            <person name="Keri Z."/>
            <person name="LaButti K."/>
            <person name="Lipzen A."/>
            <person name="Lombard V."/>
            <person name="Magnuson J."/>
            <person name="Maillard F."/>
            <person name="Murat C."/>
            <person name="Nolan M."/>
            <person name="Ohm R.A."/>
            <person name="Pangilinan J."/>
            <person name="Pereira M.F."/>
            <person name="Perotto S."/>
            <person name="Peter M."/>
            <person name="Pfister S."/>
            <person name="Riley R."/>
            <person name="Sitrit Y."/>
            <person name="Stielow J.B."/>
            <person name="Szollosi G."/>
            <person name="Zifcakova L."/>
            <person name="Stursova M."/>
            <person name="Spatafora J.W."/>
            <person name="Tedersoo L."/>
            <person name="Vaario L.M."/>
            <person name="Yamada A."/>
            <person name="Yan M."/>
            <person name="Wang P."/>
            <person name="Xu J."/>
            <person name="Bruns T."/>
            <person name="Baldrian P."/>
            <person name="Vilgalys R."/>
            <person name="Dunand C."/>
            <person name="Henrissat B."/>
            <person name="Grigoriev I.V."/>
            <person name="Hibbett D."/>
            <person name="Nagy L.G."/>
            <person name="Martin F.M."/>
        </authorList>
    </citation>
    <scope>NUCLEOTIDE SEQUENCE</scope>
    <source>
        <strain evidence="7">UH-Tt-Lm1</strain>
    </source>
</reference>
<proteinExistence type="inferred from homology"/>
<dbReference type="InterPro" id="IPR036322">
    <property type="entry name" value="WD40_repeat_dom_sf"/>
</dbReference>
<reference evidence="7" key="2">
    <citation type="submission" date="2020-11" db="EMBL/GenBank/DDBJ databases">
        <authorList>
            <consortium name="DOE Joint Genome Institute"/>
            <person name="Kuo A."/>
            <person name="Miyauchi S."/>
            <person name="Kiss E."/>
            <person name="Drula E."/>
            <person name="Kohler A."/>
            <person name="Sanchez-Garcia M."/>
            <person name="Andreopoulos B."/>
            <person name="Barry K.W."/>
            <person name="Bonito G."/>
            <person name="Buee M."/>
            <person name="Carver A."/>
            <person name="Chen C."/>
            <person name="Cichocki N."/>
            <person name="Clum A."/>
            <person name="Culley D."/>
            <person name="Crous P.W."/>
            <person name="Fauchery L."/>
            <person name="Girlanda M."/>
            <person name="Hayes R."/>
            <person name="Keri Z."/>
            <person name="Labutti K."/>
            <person name="Lipzen A."/>
            <person name="Lombard V."/>
            <person name="Magnuson J."/>
            <person name="Maillard F."/>
            <person name="Morin E."/>
            <person name="Murat C."/>
            <person name="Nolan M."/>
            <person name="Ohm R."/>
            <person name="Pangilinan J."/>
            <person name="Pereira M."/>
            <person name="Perotto S."/>
            <person name="Peter M."/>
            <person name="Riley R."/>
            <person name="Sitrit Y."/>
            <person name="Stielow B."/>
            <person name="Szollosi G."/>
            <person name="Zifcakova L."/>
            <person name="Stursova M."/>
            <person name="Spatafora J.W."/>
            <person name="Tedersoo L."/>
            <person name="Vaario L.-M."/>
            <person name="Yamada A."/>
            <person name="Yan M."/>
            <person name="Wang P."/>
            <person name="Xu J."/>
            <person name="Bruns T."/>
            <person name="Baldrian P."/>
            <person name="Vilgalys R."/>
            <person name="Henrissat B."/>
            <person name="Grigoriev I.V."/>
            <person name="Hibbett D."/>
            <person name="Nagy L.G."/>
            <person name="Martin F.M."/>
        </authorList>
    </citation>
    <scope>NUCLEOTIDE SEQUENCE</scope>
    <source>
        <strain evidence="7">UH-Tt-Lm1</strain>
    </source>
</reference>
<evidence type="ECO:0000256" key="5">
    <source>
        <dbReference type="SAM" id="MobiDB-lite"/>
    </source>
</evidence>
<dbReference type="GO" id="GO:0010997">
    <property type="term" value="F:anaphase-promoting complex binding"/>
    <property type="evidence" value="ECO:0007669"/>
    <property type="project" value="InterPro"/>
</dbReference>
<dbReference type="Gene3D" id="2.130.10.10">
    <property type="entry name" value="YVTN repeat-like/Quinoprotein amine dehydrogenase"/>
    <property type="match status" value="1"/>
</dbReference>
<dbReference type="AlphaFoldDB" id="A0A9P6H9Y8"/>
<protein>
    <submittedName>
        <fullName evidence="7">WD40 repeat-like protein</fullName>
    </submittedName>
</protein>
<dbReference type="PANTHER" id="PTHR19918:SF5">
    <property type="entry name" value="MEIOSIS-SPECIFIC APC_C ACTIVATOR PROTEIN AMA1"/>
    <property type="match status" value="1"/>
</dbReference>
<dbReference type="Proteomes" id="UP000736335">
    <property type="component" value="Unassembled WGS sequence"/>
</dbReference>
<dbReference type="SMART" id="SM00320">
    <property type="entry name" value="WD40"/>
    <property type="match status" value="6"/>
</dbReference>
<evidence type="ECO:0000259" key="6">
    <source>
        <dbReference type="Pfam" id="PF24807"/>
    </source>
</evidence>
<comment type="caution">
    <text evidence="7">The sequence shown here is derived from an EMBL/GenBank/DDBJ whole genome shotgun (WGS) entry which is preliminary data.</text>
</comment>
<keyword evidence="8" id="KW-1185">Reference proteome</keyword>
<dbReference type="Pfam" id="PF24807">
    <property type="entry name" value="WD40_CDC20-Fz"/>
    <property type="match status" value="1"/>
</dbReference>
<dbReference type="InterPro" id="IPR015943">
    <property type="entry name" value="WD40/YVTN_repeat-like_dom_sf"/>
</dbReference>
<gene>
    <name evidence="7" type="ORF">BJ322DRAFT_1076141</name>
</gene>
<keyword evidence="2 4" id="KW-0853">WD repeat</keyword>
<evidence type="ECO:0000256" key="1">
    <source>
        <dbReference type="ARBA" id="ARBA00006445"/>
    </source>
</evidence>
<dbReference type="InterPro" id="IPR033010">
    <property type="entry name" value="Cdc20/Fizzy"/>
</dbReference>
<dbReference type="PROSITE" id="PS50082">
    <property type="entry name" value="WD_REPEATS_2"/>
    <property type="match status" value="1"/>
</dbReference>
<evidence type="ECO:0000313" key="7">
    <source>
        <dbReference type="EMBL" id="KAF9782450.1"/>
    </source>
</evidence>
<accession>A0A9P6H9Y8</accession>
<organism evidence="7 8">
    <name type="scientific">Thelephora terrestris</name>
    <dbReference type="NCBI Taxonomy" id="56493"/>
    <lineage>
        <taxon>Eukaryota</taxon>
        <taxon>Fungi</taxon>
        <taxon>Dikarya</taxon>
        <taxon>Basidiomycota</taxon>
        <taxon>Agaricomycotina</taxon>
        <taxon>Agaricomycetes</taxon>
        <taxon>Thelephorales</taxon>
        <taxon>Thelephoraceae</taxon>
        <taxon>Thelephora</taxon>
    </lineage>
</organism>
<feature type="region of interest" description="Disordered" evidence="5">
    <location>
        <begin position="32"/>
        <end position="64"/>
    </location>
</feature>
<keyword evidence="3" id="KW-0677">Repeat</keyword>
<sequence>MQDLTEHNSCVTPLPKKRREWRDSFANTFSSKKRRLSHSTPERLHDTLAASNPTPTGQEAISRGDRFIPSRRPFSLPLHASPRTVRIANVFGLAEDRIFSYNDHSLRTPESKMFQSLRSNVIQLFQQPKAIPSVSSLANLGVNKQFVLALDAPGVPSDLLSFPLSWSACNKIAVACGCDVYYQDLDTREITHLCSTDPPIRVIEWAKQDSNVLALGAERGTLNLWDATDSTLVRDWSDDKRIGVYSFSWHEEVLAVGERPGSIGLYDVRVPQAIAKLGGHKVPVYALEWSPDGKYLASGDASGVVQIWDAAASKSLGEGNKKGGRMKHGALVKALAWCPWKPELLATGTLSPDGRIRIWNTLETIDKSTSPIHTIPVRTAITSLHWSPHCKELLSTHGDSWEDGVGGLKKYSTEFSNSITVHSYPSYTRLLNLTAHTSAIGHSCLSPDGTKIFTICPVEEAMKMWKVWGRNDQKGAGVGGGSILNGSKFVIR</sequence>
<name>A0A9P6H9Y8_9AGAM</name>
<evidence type="ECO:0000256" key="2">
    <source>
        <dbReference type="ARBA" id="ARBA00022574"/>
    </source>
</evidence>
<feature type="domain" description="CDC20/Fizzy WD40" evidence="6">
    <location>
        <begin position="150"/>
        <end position="465"/>
    </location>
</feature>
<comment type="similarity">
    <text evidence="1">Belongs to the WD repeat CDC20/Fizzy family.</text>
</comment>
<dbReference type="PANTHER" id="PTHR19918">
    <property type="entry name" value="CELL DIVISION CYCLE 20 CDC20 FIZZY -RELATED"/>
    <property type="match status" value="1"/>
</dbReference>
<evidence type="ECO:0000313" key="8">
    <source>
        <dbReference type="Proteomes" id="UP000736335"/>
    </source>
</evidence>
<dbReference type="GO" id="GO:0005680">
    <property type="term" value="C:anaphase-promoting complex"/>
    <property type="evidence" value="ECO:0007669"/>
    <property type="project" value="TreeGrafter"/>
</dbReference>
<dbReference type="GO" id="GO:1905786">
    <property type="term" value="P:positive regulation of anaphase-promoting complex-dependent catabolic process"/>
    <property type="evidence" value="ECO:0007669"/>
    <property type="project" value="TreeGrafter"/>
</dbReference>
<evidence type="ECO:0000256" key="4">
    <source>
        <dbReference type="PROSITE-ProRule" id="PRU00221"/>
    </source>
</evidence>
<evidence type="ECO:0000256" key="3">
    <source>
        <dbReference type="ARBA" id="ARBA00022737"/>
    </source>
</evidence>
<dbReference type="GO" id="GO:0031145">
    <property type="term" value="P:anaphase-promoting complex-dependent catabolic process"/>
    <property type="evidence" value="ECO:0007669"/>
    <property type="project" value="TreeGrafter"/>
</dbReference>